<dbReference type="Gene3D" id="3.30.70.330">
    <property type="match status" value="1"/>
</dbReference>
<name>A0A7N1A533_KALFE</name>
<evidence type="ECO:0000313" key="3">
    <source>
        <dbReference type="Proteomes" id="UP000594263"/>
    </source>
</evidence>
<organism evidence="2 3">
    <name type="scientific">Kalanchoe fedtschenkoi</name>
    <name type="common">Lavender scallops</name>
    <name type="synonym">South American air plant</name>
    <dbReference type="NCBI Taxonomy" id="63787"/>
    <lineage>
        <taxon>Eukaryota</taxon>
        <taxon>Viridiplantae</taxon>
        <taxon>Streptophyta</taxon>
        <taxon>Embryophyta</taxon>
        <taxon>Tracheophyta</taxon>
        <taxon>Spermatophyta</taxon>
        <taxon>Magnoliopsida</taxon>
        <taxon>eudicotyledons</taxon>
        <taxon>Gunneridae</taxon>
        <taxon>Pentapetalae</taxon>
        <taxon>Saxifragales</taxon>
        <taxon>Crassulaceae</taxon>
        <taxon>Kalanchoe</taxon>
    </lineage>
</organism>
<dbReference type="GO" id="GO:0003723">
    <property type="term" value="F:RNA binding"/>
    <property type="evidence" value="ECO:0007669"/>
    <property type="project" value="InterPro"/>
</dbReference>
<dbReference type="Pfam" id="PF00076">
    <property type="entry name" value="RRM_1"/>
    <property type="match status" value="1"/>
</dbReference>
<evidence type="ECO:0000259" key="1">
    <source>
        <dbReference type="Pfam" id="PF00076"/>
    </source>
</evidence>
<dbReference type="InterPro" id="IPR035979">
    <property type="entry name" value="RBD_domain_sf"/>
</dbReference>
<dbReference type="AlphaFoldDB" id="A0A7N1A533"/>
<dbReference type="EnsemblPlants" id="Kaladp0101s0271.1.v1.1">
    <property type="protein sequence ID" value="Kaladp0101s0271.1.v1.1"/>
    <property type="gene ID" value="Kaladp0101s0271.v1.1"/>
</dbReference>
<dbReference type="SUPFAM" id="SSF54928">
    <property type="entry name" value="RNA-binding domain, RBD"/>
    <property type="match status" value="1"/>
</dbReference>
<accession>A0A7N1A533</accession>
<dbReference type="OMA" id="IAYVEMM"/>
<keyword evidence="3" id="KW-1185">Reference proteome</keyword>
<sequence>MSSSGYTVEVTNLSPAAIEKDVNDFFAFCGPIELVEIIRHGDLGCTAYVTFKDPYALETALFLNVSSWLLHEILSQASN</sequence>
<dbReference type="InterPro" id="IPR000504">
    <property type="entry name" value="RRM_dom"/>
</dbReference>
<evidence type="ECO:0000313" key="2">
    <source>
        <dbReference type="EnsemblPlants" id="Kaladp0101s0271.1.v1.1"/>
    </source>
</evidence>
<dbReference type="PANTHER" id="PTHR32343">
    <property type="entry name" value="SERINE/ARGININE-RICH SPLICING FACTOR"/>
    <property type="match status" value="1"/>
</dbReference>
<feature type="domain" description="RRM" evidence="1">
    <location>
        <begin position="10"/>
        <end position="61"/>
    </location>
</feature>
<dbReference type="InterPro" id="IPR012677">
    <property type="entry name" value="Nucleotide-bd_a/b_plait_sf"/>
</dbReference>
<dbReference type="Proteomes" id="UP000594263">
    <property type="component" value="Unplaced"/>
</dbReference>
<proteinExistence type="predicted"/>
<dbReference type="PANTHER" id="PTHR32343:SF26">
    <property type="entry name" value="RNA-BINDING (RRM_RBD_RNP MOTIFS) FAMILY PROTEIN"/>
    <property type="match status" value="1"/>
</dbReference>
<dbReference type="Gramene" id="Kaladp0101s0271.1.v1.1">
    <property type="protein sequence ID" value="Kaladp0101s0271.1.v1.1"/>
    <property type="gene ID" value="Kaladp0101s0271.v1.1"/>
</dbReference>
<reference evidence="2" key="1">
    <citation type="submission" date="2021-01" db="UniProtKB">
        <authorList>
            <consortium name="EnsemblPlants"/>
        </authorList>
    </citation>
    <scope>IDENTIFICATION</scope>
</reference>
<protein>
    <recommendedName>
        <fullName evidence="1">RRM domain-containing protein</fullName>
    </recommendedName>
</protein>